<protein>
    <submittedName>
        <fullName evidence="2">Uncharacterized protein</fullName>
    </submittedName>
</protein>
<evidence type="ECO:0000313" key="2">
    <source>
        <dbReference type="EMBL" id="CAL8121150.1"/>
    </source>
</evidence>
<keyword evidence="1" id="KW-0472">Membrane</keyword>
<reference evidence="2 3" key="1">
    <citation type="submission" date="2024-08" db="EMBL/GenBank/DDBJ databases">
        <authorList>
            <person name="Cucini C."/>
            <person name="Frati F."/>
        </authorList>
    </citation>
    <scope>NUCLEOTIDE SEQUENCE [LARGE SCALE GENOMIC DNA]</scope>
</reference>
<name>A0ABP1RD55_9HEXA</name>
<accession>A0ABP1RD55</accession>
<keyword evidence="1" id="KW-0812">Transmembrane</keyword>
<gene>
    <name evidence="2" type="ORF">ODALV1_LOCUS19243</name>
</gene>
<evidence type="ECO:0000256" key="1">
    <source>
        <dbReference type="SAM" id="Phobius"/>
    </source>
</evidence>
<sequence length="130" mass="14633">MTKLKIWKRAEFLRSASIFRETQIMLKAYNNIHQNVSVIAALFQTSLLLTFAVYGLVGLHSTLLTEQLTFFASGSIQAVIVIVYVFGTFGKVYGKSKEVMIDITGMTSLKKNIWSCLNLLADSEDFIWKG</sequence>
<keyword evidence="1" id="KW-1133">Transmembrane helix</keyword>
<dbReference type="Proteomes" id="UP001642540">
    <property type="component" value="Unassembled WGS sequence"/>
</dbReference>
<evidence type="ECO:0000313" key="3">
    <source>
        <dbReference type="Proteomes" id="UP001642540"/>
    </source>
</evidence>
<organism evidence="2 3">
    <name type="scientific">Orchesella dallaii</name>
    <dbReference type="NCBI Taxonomy" id="48710"/>
    <lineage>
        <taxon>Eukaryota</taxon>
        <taxon>Metazoa</taxon>
        <taxon>Ecdysozoa</taxon>
        <taxon>Arthropoda</taxon>
        <taxon>Hexapoda</taxon>
        <taxon>Collembola</taxon>
        <taxon>Entomobryomorpha</taxon>
        <taxon>Entomobryoidea</taxon>
        <taxon>Orchesellidae</taxon>
        <taxon>Orchesellinae</taxon>
        <taxon>Orchesella</taxon>
    </lineage>
</organism>
<proteinExistence type="predicted"/>
<feature type="transmembrane region" description="Helical" evidence="1">
    <location>
        <begin position="68"/>
        <end position="87"/>
    </location>
</feature>
<comment type="caution">
    <text evidence="2">The sequence shown here is derived from an EMBL/GenBank/DDBJ whole genome shotgun (WGS) entry which is preliminary data.</text>
</comment>
<feature type="transmembrane region" description="Helical" evidence="1">
    <location>
        <begin position="35"/>
        <end position="56"/>
    </location>
</feature>
<keyword evidence="3" id="KW-1185">Reference proteome</keyword>
<dbReference type="EMBL" id="CAXLJM020000065">
    <property type="protein sequence ID" value="CAL8121150.1"/>
    <property type="molecule type" value="Genomic_DNA"/>
</dbReference>